<evidence type="ECO:0000313" key="3">
    <source>
        <dbReference type="Proteomes" id="UP000017837"/>
    </source>
</evidence>
<dbReference type="SUPFAM" id="SSF103515">
    <property type="entry name" value="Autotransporter"/>
    <property type="match status" value="1"/>
</dbReference>
<dbReference type="InterPro" id="IPR005546">
    <property type="entry name" value="Autotransporte_beta"/>
</dbReference>
<keyword evidence="3" id="KW-1185">Reference proteome</keyword>
<comment type="caution">
    <text evidence="2">The sequence shown here is derived from an EMBL/GenBank/DDBJ whole genome shotgun (WGS) entry which is preliminary data.</text>
</comment>
<accession>V4RDK0</accession>
<evidence type="ECO:0000259" key="1">
    <source>
        <dbReference type="PROSITE" id="PS51208"/>
    </source>
</evidence>
<protein>
    <recommendedName>
        <fullName evidence="1">Autotransporter domain-containing protein</fullName>
    </recommendedName>
</protein>
<dbReference type="SMART" id="SM00869">
    <property type="entry name" value="Autotransporter"/>
    <property type="match status" value="1"/>
</dbReference>
<dbReference type="Gene3D" id="2.40.128.130">
    <property type="entry name" value="Autotransporter beta-domain"/>
    <property type="match status" value="1"/>
</dbReference>
<dbReference type="EMBL" id="AWGB01000029">
    <property type="protein sequence ID" value="ESQ89488.1"/>
    <property type="molecule type" value="Genomic_DNA"/>
</dbReference>
<gene>
    <name evidence="2" type="ORF">ABENE_14000</name>
</gene>
<evidence type="ECO:0000313" key="2">
    <source>
        <dbReference type="EMBL" id="ESQ89488.1"/>
    </source>
</evidence>
<dbReference type="InterPro" id="IPR036709">
    <property type="entry name" value="Autotransporte_beta_dom_sf"/>
</dbReference>
<dbReference type="eggNOG" id="COG4625">
    <property type="taxonomic scope" value="Bacteria"/>
</dbReference>
<name>V4RDK0_9CAUL</name>
<dbReference type="PROSITE" id="PS51208">
    <property type="entry name" value="AUTOTRANSPORTER"/>
    <property type="match status" value="1"/>
</dbReference>
<sequence length="1527" mass="153885">METGTVDVAAGATLSGGGSDDAAIGVTSGPGSGTTATIEVDGAISGNRAGIVGNASAPNYGFPSTRLDITVGATGQIRGQSAIYLDANSGGSGYRTVGATLDNSGLVEGSVFALEASDNASGFLMVTNRASGVIRGTAGAILAPVSNFINAGLIDGGSGSAYSLRNITYTNFAIIPGGGTNSGVMTSSSASATIYLPVGTFQITNSGTIRNTNGYAIEATNYLTLTNAAGGLIEAPNWAVVANGEGSIVNEGTINGGVYLSGIAGWGSILNTSKGTINGDVYFGNADDTLNVSWDASTNRIGGISGVINGGGGTNTLRFDIAKNTTLDSMFGHLVMPTNFQKLGVVLKSGVTATLNGDAPDNLLIGGSGNFITTGQVTSAGAAFTQTLGPPYDYTSLLGFTNNGDIHSVFSPAGGVINYDDFAVSLSNLRSFSNTGTISVAAGNGLRAVFGLVYGASSDMTFSNSGTITADGTALVLSLNGATGSNSGLIRSTGGVGAAVTGMISNSGTISGATTGVVFNNGILSNSGAITGTTTGVQMFGGTVSNSGTIEATSGIGVDSYYGNIDNLAGGVITGSGDAIQNAYGGITVKNAGTINGNVNFAPLSSSYYAQSSSFVDRGGTVNGSVLFGSGSDTYVTDISKYADGRFSNVTGVVDGGDGQDTVVLQVASATSAKIASPTNFERVQYDLSNGLTLNLTSGDAFNKTLLLSGTGSVDLTADFSVANVQALVVTMPFGASYSDDPGALSIVSHGNLSFSETGYNNMGVSLQSTTSFENAGHITATSQYFYSPPAYAIGGGALVINSGTITVNSAAAVASALKVVNTGSILQAVDGQTSYGLYGVNNVVNTGTITTGNTAVTLNYYNYYQPAPGASLVNSGLIRSTDADAIDLYYSYGPATISNSVTGQIISDKGYAISGGGYGTTLHNEGVISGDISLYGESLIENHGTFTGRIDLNYGNSTLRLTGGTFSGSANVYGGYGRLEIAVTDTGAPTMALGTSGFTGFAELDMQAGTASMGGNYRFDKIEISGGRLIGLAGSQLAAETITVASGATFGSAGSVVGDLTVNGTLSPGASPGTMVVTGNVSLAKGSTSLFELTPTVNDKLQVSGTVTIADGAVLQLSGSPNLTPGKKLDLIVASGGIKGAFSSISGTPGNLHLIQSANGLQGLGLFSVNSSFSTQVSGIVDSLNAALIAGRVSTTLIDAMPALVNTATGESNAVALTRLTPQAYASASQLAAEDALSVVDVLRQESHFAADAGGPFAFGRAISSGRKLAGDATAGVAMARMNSSGVVSGFGYGTQSAWVSAFFGRLSGVERSPELDARTVTDTLVVGAKGQVRVHGFRLGLLTAYNNADATTRRSAPGDITATGRYTLKSWVADLDLSYRASLNTDWAFEPRLAASYIHTTRAGLTEQGGGAFGLTIMDGTSSDWFVDGQIEVQGGQQPGERLHPFASVGFITRTGGEGGSASASLSGFDVPLTVDGLDRRGTRATVGLGIRYDMSKRLTTSASFDGEFGDNGRQRLTLGLHWAF</sequence>
<dbReference type="STRING" id="1121022.GCA_000376105_03309"/>
<reference evidence="2 3" key="1">
    <citation type="journal article" date="2014" name="Nature">
        <title>Sequential evolution of bacterial morphology by co-option of a developmental regulator.</title>
        <authorList>
            <person name="Jiang C."/>
            <person name="Brown P.J."/>
            <person name="Ducret A."/>
            <person name="Brun Y.V."/>
        </authorList>
    </citation>
    <scope>NUCLEOTIDE SEQUENCE [LARGE SCALE GENOMIC DNA]</scope>
    <source>
        <strain evidence="2 3">DSM 16100</strain>
    </source>
</reference>
<dbReference type="Proteomes" id="UP000017837">
    <property type="component" value="Unassembled WGS sequence"/>
</dbReference>
<dbReference type="SUPFAM" id="SSF51126">
    <property type="entry name" value="Pectin lyase-like"/>
    <property type="match status" value="1"/>
</dbReference>
<proteinExistence type="predicted"/>
<feature type="domain" description="Autotransporter" evidence="1">
    <location>
        <begin position="1252"/>
        <end position="1527"/>
    </location>
</feature>
<organism evidence="2 3">
    <name type="scientific">Asticcacaulis benevestitus DSM 16100 = ATCC BAA-896</name>
    <dbReference type="NCBI Taxonomy" id="1121022"/>
    <lineage>
        <taxon>Bacteria</taxon>
        <taxon>Pseudomonadati</taxon>
        <taxon>Pseudomonadota</taxon>
        <taxon>Alphaproteobacteria</taxon>
        <taxon>Caulobacterales</taxon>
        <taxon>Caulobacteraceae</taxon>
        <taxon>Asticcacaulis</taxon>
    </lineage>
</organism>
<dbReference type="InterPro" id="IPR011050">
    <property type="entry name" value="Pectin_lyase_fold/virulence"/>
</dbReference>
<dbReference type="PATRIC" id="fig|1121022.4.peg.2849"/>